<proteinExistence type="inferred from homology"/>
<keyword evidence="7" id="KW-0472">Membrane</keyword>
<keyword evidence="5" id="KW-0812">Transmembrane</keyword>
<accession>A0A6J8B1T0</accession>
<dbReference type="InterPro" id="IPR008166">
    <property type="entry name" value="Glyco_transf_92"/>
</dbReference>
<keyword evidence="10" id="KW-1185">Reference proteome</keyword>
<dbReference type="GO" id="GO:0016757">
    <property type="term" value="F:glycosyltransferase activity"/>
    <property type="evidence" value="ECO:0007669"/>
    <property type="project" value="UniProtKB-UniRule"/>
</dbReference>
<dbReference type="Pfam" id="PF01697">
    <property type="entry name" value="Glyco_transf_92"/>
    <property type="match status" value="1"/>
</dbReference>
<dbReference type="GO" id="GO:0016020">
    <property type="term" value="C:membrane"/>
    <property type="evidence" value="ECO:0007669"/>
    <property type="project" value="UniProtKB-SubCell"/>
</dbReference>
<evidence type="ECO:0000256" key="6">
    <source>
        <dbReference type="ARBA" id="ARBA00022989"/>
    </source>
</evidence>
<evidence type="ECO:0000256" key="8">
    <source>
        <dbReference type="RuleBase" id="RU366017"/>
    </source>
</evidence>
<keyword evidence="3 8" id="KW-0328">Glycosyltransferase</keyword>
<evidence type="ECO:0000256" key="4">
    <source>
        <dbReference type="ARBA" id="ARBA00022679"/>
    </source>
</evidence>
<keyword evidence="6" id="KW-1133">Transmembrane helix</keyword>
<evidence type="ECO:0000256" key="1">
    <source>
        <dbReference type="ARBA" id="ARBA00004167"/>
    </source>
</evidence>
<protein>
    <recommendedName>
        <fullName evidence="8">Glycosyltransferase family 92 protein</fullName>
        <ecNumber evidence="8">2.4.1.-</ecNumber>
    </recommendedName>
</protein>
<gene>
    <name evidence="9" type="ORF">MCOR_12570</name>
</gene>
<dbReference type="AlphaFoldDB" id="A0A6J8B1T0"/>
<sequence>MVTHGNLRCRKVLNIEHFWSYSGVIVSIAAVDHIQYVFNRDETKSINLTGQVTNTPVVKLCRRDDLYTYSAVAKPSADWTKYTSIIITSWCKGSTQFNCFLYSTNENVETVKATLSRKRSNHGRPNMAACQYTCKLNNAYHQIKGYLTEVGLSPLNDIHKDSCPQINKVIYPTRQAGKMAICSKMAYGTEKPIKLIEWFEYNRLMGVDRIITMVQLINRDAYKVLKYYNKTGLLDMDIFPSPLPGIDINKNANCEIKDRTSCFKNFSDEELKDLPWRHFRRSSPQGEHDQMLALDHCQEKLQGYDFVGNVDFDEFIVQSNLRNIKDYFNDTILPKYSNAAGFTLNHSYFLANWGISGDGFLQMTQYTQRVNPRYVNYKNVYIPSRTASTTTHELTPKSGFRRVYLKSHHIVVHHYRTCPPVAYWRNCMNFTRYEDKKMLQIRKVMEERALNVKRELGLT</sequence>
<comment type="similarity">
    <text evidence="2 8">Belongs to the glycosyltransferase 92 family.</text>
</comment>
<dbReference type="GO" id="GO:0005737">
    <property type="term" value="C:cytoplasm"/>
    <property type="evidence" value="ECO:0007669"/>
    <property type="project" value="TreeGrafter"/>
</dbReference>
<evidence type="ECO:0000256" key="2">
    <source>
        <dbReference type="ARBA" id="ARBA00007647"/>
    </source>
</evidence>
<evidence type="ECO:0000313" key="9">
    <source>
        <dbReference type="EMBL" id="CAC5375622.1"/>
    </source>
</evidence>
<organism evidence="9 10">
    <name type="scientific">Mytilus coruscus</name>
    <name type="common">Sea mussel</name>
    <dbReference type="NCBI Taxonomy" id="42192"/>
    <lineage>
        <taxon>Eukaryota</taxon>
        <taxon>Metazoa</taxon>
        <taxon>Spiralia</taxon>
        <taxon>Lophotrochozoa</taxon>
        <taxon>Mollusca</taxon>
        <taxon>Bivalvia</taxon>
        <taxon>Autobranchia</taxon>
        <taxon>Pteriomorphia</taxon>
        <taxon>Mytilida</taxon>
        <taxon>Mytiloidea</taxon>
        <taxon>Mytilidae</taxon>
        <taxon>Mytilinae</taxon>
        <taxon>Mytilus</taxon>
    </lineage>
</organism>
<dbReference type="PANTHER" id="PTHR21461">
    <property type="entry name" value="GLYCOSYLTRANSFERASE FAMILY 92 PROTEIN"/>
    <property type="match status" value="1"/>
</dbReference>
<name>A0A6J8B1T0_MYTCO</name>
<dbReference type="EMBL" id="CACVKT020002154">
    <property type="protein sequence ID" value="CAC5375622.1"/>
    <property type="molecule type" value="Genomic_DNA"/>
</dbReference>
<evidence type="ECO:0000256" key="5">
    <source>
        <dbReference type="ARBA" id="ARBA00022692"/>
    </source>
</evidence>
<dbReference type="PANTHER" id="PTHR21461:SF69">
    <property type="entry name" value="GLYCOSYLTRANSFERASE FAMILY 92 PROTEIN"/>
    <property type="match status" value="1"/>
</dbReference>
<dbReference type="Proteomes" id="UP000507470">
    <property type="component" value="Unassembled WGS sequence"/>
</dbReference>
<keyword evidence="4 8" id="KW-0808">Transferase</keyword>
<evidence type="ECO:0000313" key="10">
    <source>
        <dbReference type="Proteomes" id="UP000507470"/>
    </source>
</evidence>
<dbReference type="EC" id="2.4.1.-" evidence="8"/>
<evidence type="ECO:0000256" key="3">
    <source>
        <dbReference type="ARBA" id="ARBA00022676"/>
    </source>
</evidence>
<comment type="subcellular location">
    <subcellularLocation>
        <location evidence="1">Membrane</location>
        <topology evidence="1">Single-pass membrane protein</topology>
    </subcellularLocation>
</comment>
<dbReference type="OrthoDB" id="6044707at2759"/>
<reference evidence="9 10" key="1">
    <citation type="submission" date="2020-06" db="EMBL/GenBank/DDBJ databases">
        <authorList>
            <person name="Li R."/>
            <person name="Bekaert M."/>
        </authorList>
    </citation>
    <scope>NUCLEOTIDE SEQUENCE [LARGE SCALE GENOMIC DNA]</scope>
    <source>
        <strain evidence="10">wild</strain>
    </source>
</reference>
<evidence type="ECO:0000256" key="7">
    <source>
        <dbReference type="ARBA" id="ARBA00023136"/>
    </source>
</evidence>